<dbReference type="EMBL" id="CP006987">
    <property type="protein sequence ID" value="AIC29636.1"/>
    <property type="molecule type" value="Genomic_DNA"/>
</dbReference>
<dbReference type="EC" id="1.2.1.79" evidence="6"/>
<evidence type="ECO:0000256" key="2">
    <source>
        <dbReference type="ARBA" id="ARBA00023002"/>
    </source>
</evidence>
<keyword evidence="2 4" id="KW-0560">Oxidoreductase</keyword>
<dbReference type="PANTHER" id="PTHR43353">
    <property type="entry name" value="SUCCINATE-SEMIALDEHYDE DEHYDROGENASE, MITOCHONDRIAL"/>
    <property type="match status" value="1"/>
</dbReference>
<proteinExistence type="inferred from homology"/>
<dbReference type="OrthoDB" id="9812625at2"/>
<dbReference type="CDD" id="cd07103">
    <property type="entry name" value="ALDH_F5_SSADH_GabD"/>
    <property type="match status" value="1"/>
</dbReference>
<evidence type="ECO:0000256" key="4">
    <source>
        <dbReference type="RuleBase" id="RU003345"/>
    </source>
</evidence>
<dbReference type="RefSeq" id="WP_040114005.1">
    <property type="nucleotide sequence ID" value="NZ_CP006987.1"/>
</dbReference>
<dbReference type="FunFam" id="3.40.605.10:FF:000005">
    <property type="entry name" value="Succinate-semialdehyde dehydrogenase I"/>
    <property type="match status" value="1"/>
</dbReference>
<comment type="similarity">
    <text evidence="1 4">Belongs to the aldehyde dehydrogenase family.</text>
</comment>
<dbReference type="GO" id="GO:0009450">
    <property type="term" value="P:gamma-aminobutyric acid catabolic process"/>
    <property type="evidence" value="ECO:0007669"/>
    <property type="project" value="InterPro"/>
</dbReference>
<geneLocation type="plasmid" evidence="6 7">
    <name>pRetIE4771a</name>
</geneLocation>
<dbReference type="PROSITE" id="PS00687">
    <property type="entry name" value="ALDEHYDE_DEHYDR_GLU"/>
    <property type="match status" value="1"/>
</dbReference>
<dbReference type="Pfam" id="PF00171">
    <property type="entry name" value="Aldedh"/>
    <property type="match status" value="1"/>
</dbReference>
<dbReference type="Proteomes" id="UP000027180">
    <property type="component" value="Plasmid pRetIE4771a"/>
</dbReference>
<dbReference type="InterPro" id="IPR016160">
    <property type="entry name" value="Ald_DH_CS_CYS"/>
</dbReference>
<organism evidence="6 7">
    <name type="scientific">Rhizobium etli bv. mimosae str. IE4771</name>
    <dbReference type="NCBI Taxonomy" id="1432050"/>
    <lineage>
        <taxon>Bacteria</taxon>
        <taxon>Pseudomonadati</taxon>
        <taxon>Pseudomonadota</taxon>
        <taxon>Alphaproteobacteria</taxon>
        <taxon>Hyphomicrobiales</taxon>
        <taxon>Rhizobiaceae</taxon>
        <taxon>Rhizobium/Agrobacterium group</taxon>
        <taxon>Rhizobium</taxon>
    </lineage>
</organism>
<dbReference type="GO" id="GO:0004777">
    <property type="term" value="F:succinate-semialdehyde dehydrogenase (NAD+) activity"/>
    <property type="evidence" value="ECO:0007669"/>
    <property type="project" value="TreeGrafter"/>
</dbReference>
<dbReference type="InterPro" id="IPR016163">
    <property type="entry name" value="Ald_DH_C"/>
</dbReference>
<evidence type="ECO:0000256" key="1">
    <source>
        <dbReference type="ARBA" id="ARBA00009986"/>
    </source>
</evidence>
<dbReference type="PROSITE" id="PS00070">
    <property type="entry name" value="ALDEHYDE_DEHYDR_CYS"/>
    <property type="match status" value="1"/>
</dbReference>
<dbReference type="SUPFAM" id="SSF53720">
    <property type="entry name" value="ALDH-like"/>
    <property type="match status" value="1"/>
</dbReference>
<dbReference type="Gene3D" id="3.40.309.10">
    <property type="entry name" value="Aldehyde Dehydrogenase, Chain A, domain 2"/>
    <property type="match status" value="1"/>
</dbReference>
<dbReference type="KEGG" id="rei:IE4771_PA00130"/>
<protein>
    <submittedName>
        <fullName evidence="6">Succinate-semialdehyde dehydrogenase (NADP+) protein</fullName>
        <ecNumber evidence="6">1.2.1.79</ecNumber>
    </submittedName>
</protein>
<dbReference type="HOGENOM" id="CLU_005391_0_0_5"/>
<reference evidence="6 7" key="1">
    <citation type="submission" date="2013-12" db="EMBL/GenBank/DDBJ databases">
        <title>Complete genome sequence of Rhizobium etli bv. mimosae IE4771.</title>
        <authorList>
            <person name="Bustos P."/>
            <person name="Santamaria R.I."/>
            <person name="Lozano L."/>
            <person name="Ormeno-Orrillo E."/>
            <person name="Rogel M.A."/>
            <person name="Romero D."/>
            <person name="Cevallos M.A."/>
            <person name="Martinez-Romero E."/>
            <person name="Gonzalez V."/>
        </authorList>
    </citation>
    <scope>NUCLEOTIDE SEQUENCE [LARGE SCALE GENOMIC DNA]</scope>
    <source>
        <strain evidence="6 7">IE4771</strain>
        <plasmid evidence="7">Plasmid pRetIE4771a</plasmid>
    </source>
</reference>
<dbReference type="GO" id="GO:0036243">
    <property type="term" value="F:succinate-semialdehyde dehydrogenase (NADP+) activity"/>
    <property type="evidence" value="ECO:0007669"/>
    <property type="project" value="UniProtKB-EC"/>
</dbReference>
<dbReference type="NCBIfam" id="TIGR01780">
    <property type="entry name" value="SSADH"/>
    <property type="match status" value="1"/>
</dbReference>
<evidence type="ECO:0000313" key="6">
    <source>
        <dbReference type="EMBL" id="AIC29636.1"/>
    </source>
</evidence>
<feature type="active site" evidence="3">
    <location>
        <position position="265"/>
    </location>
</feature>
<dbReference type="Gene3D" id="3.40.605.10">
    <property type="entry name" value="Aldehyde Dehydrogenase, Chain A, domain 1"/>
    <property type="match status" value="1"/>
</dbReference>
<keyword evidence="6" id="KW-0614">Plasmid</keyword>
<dbReference type="InterPro" id="IPR010102">
    <property type="entry name" value="Succ_semiAld_DH"/>
</dbReference>
<dbReference type="InterPro" id="IPR016162">
    <property type="entry name" value="Ald_DH_N"/>
</dbReference>
<dbReference type="InterPro" id="IPR016161">
    <property type="entry name" value="Ald_DH/histidinol_DH"/>
</dbReference>
<feature type="domain" description="Aldehyde dehydrogenase" evidence="5">
    <location>
        <begin position="32"/>
        <end position="488"/>
    </location>
</feature>
<dbReference type="GO" id="GO:0005829">
    <property type="term" value="C:cytosol"/>
    <property type="evidence" value="ECO:0007669"/>
    <property type="project" value="TreeGrafter"/>
</dbReference>
<evidence type="ECO:0000313" key="7">
    <source>
        <dbReference type="Proteomes" id="UP000027180"/>
    </source>
</evidence>
<dbReference type="InterPro" id="IPR015590">
    <property type="entry name" value="Aldehyde_DH_dom"/>
</dbReference>
<dbReference type="InterPro" id="IPR050740">
    <property type="entry name" value="Aldehyde_DH_Superfamily"/>
</dbReference>
<dbReference type="InterPro" id="IPR029510">
    <property type="entry name" value="Ald_DH_CS_GLU"/>
</dbReference>
<name>A0A060ID65_RHIET</name>
<evidence type="ECO:0000256" key="3">
    <source>
        <dbReference type="PROSITE-ProRule" id="PRU10007"/>
    </source>
</evidence>
<dbReference type="PANTHER" id="PTHR43353:SF5">
    <property type="entry name" value="SUCCINATE-SEMIALDEHYDE DEHYDROGENASE, MITOCHONDRIAL"/>
    <property type="match status" value="1"/>
</dbReference>
<dbReference type="AlphaFoldDB" id="A0A060ID65"/>
<dbReference type="FunFam" id="3.40.309.10:FF:000004">
    <property type="entry name" value="Succinate-semialdehyde dehydrogenase I"/>
    <property type="match status" value="1"/>
</dbReference>
<gene>
    <name evidence="6" type="ORF">IE4771_PA00130</name>
</gene>
<accession>A0A060ID65</accession>
<evidence type="ECO:0000259" key="5">
    <source>
        <dbReference type="Pfam" id="PF00171"/>
    </source>
</evidence>
<sequence>MAISTALLDRLKDPSLVREEMLVGGDWRKEGASGKTIQVHNPSTGDVIASLPSAGLQDVREAIDVAKLAQKKWAARSGKERAGVMRKFFDLVTANTEDLAIILTSEMGKPLAEARGEVAYGASYIEWFGEEAKRVYGDTIPGHQADKRLIVIKQPVGVVAAIAPWNFPSAMVCRKIAPALASGCAIIFKPAAETPLSALALAILAERAGIPGGLFSVLPTDNARMFGEEVCSNPVVKKLTFTGSTEVGRILMAQGAQKIMKLSLELGGNAPFIVFDDADLDEAVEGAMLSKFRNAGQTCVCANRLYVQSGVYDRFIEKLAARVSALKVLDGFEDGATIGPLINEDAVAKLYSHIDDAVGKGAKIVVGGARDERGGTFVQPTLLSEATKEMKVAREETFAPLAPVFRFKTTEEVIELANDTEFGLAAYFYANDLRNVWKVTEALEYGMVGVNTGLISTEVAPFGGVKQSGFGREGSKYGMDDFLSMKYVCMGGIQS</sequence>